<feature type="domain" description="HTH cro/C1-type" evidence="2">
    <location>
        <begin position="13"/>
        <end position="64"/>
    </location>
</feature>
<protein>
    <submittedName>
        <fullName evidence="3">Helix-turn-helix transcriptional regulator</fullName>
    </submittedName>
</protein>
<name>A0ABW5BQ67_9BACI</name>
<sequence length="194" mass="21979">MDNSKVGNLIFSLRKEKGLTQKQLADLMNISDRTISKWERGYGCPDVTLLPSLSSILGVNIENILEGELSSNDFVGGNMKRSNYFVCPSCHNIVLATGDIDISCCGRKVEQLEAKKATDEEKLSITEIDSELFVSSDHRMTKDHYISFIALATGDSVQIMKQYPEWSLQTRLPKHKHGKLLWFDTQFGLYYQHI</sequence>
<dbReference type="PANTHER" id="PTHR46558:SF11">
    <property type="entry name" value="HTH-TYPE TRANSCRIPTIONAL REGULATOR XRE"/>
    <property type="match status" value="1"/>
</dbReference>
<dbReference type="PANTHER" id="PTHR46558">
    <property type="entry name" value="TRACRIPTIONAL REGULATORY PROTEIN-RELATED-RELATED"/>
    <property type="match status" value="1"/>
</dbReference>
<evidence type="ECO:0000313" key="3">
    <source>
        <dbReference type="EMBL" id="MFD2212278.1"/>
    </source>
</evidence>
<evidence type="ECO:0000259" key="2">
    <source>
        <dbReference type="PROSITE" id="PS50943"/>
    </source>
</evidence>
<reference evidence="4" key="1">
    <citation type="journal article" date="2019" name="Int. J. Syst. Evol. Microbiol.">
        <title>The Global Catalogue of Microorganisms (GCM) 10K type strain sequencing project: providing services to taxonomists for standard genome sequencing and annotation.</title>
        <authorList>
            <consortium name="The Broad Institute Genomics Platform"/>
            <consortium name="The Broad Institute Genome Sequencing Center for Infectious Disease"/>
            <person name="Wu L."/>
            <person name="Ma J."/>
        </authorList>
    </citation>
    <scope>NUCLEOTIDE SEQUENCE [LARGE SCALE GENOMIC DNA]</scope>
    <source>
        <strain evidence="4">CGMCC 1.15474</strain>
    </source>
</reference>
<dbReference type="Gene3D" id="1.10.260.40">
    <property type="entry name" value="lambda repressor-like DNA-binding domains"/>
    <property type="match status" value="1"/>
</dbReference>
<dbReference type="SMART" id="SM00530">
    <property type="entry name" value="HTH_XRE"/>
    <property type="match status" value="1"/>
</dbReference>
<comment type="caution">
    <text evidence="3">The sequence shown here is derived from an EMBL/GenBank/DDBJ whole genome shotgun (WGS) entry which is preliminary data.</text>
</comment>
<dbReference type="Gene3D" id="2.60.40.730">
    <property type="entry name" value="SOR catalytic domain"/>
    <property type="match status" value="1"/>
</dbReference>
<dbReference type="SUPFAM" id="SSF47413">
    <property type="entry name" value="lambda repressor-like DNA-binding domains"/>
    <property type="match status" value="1"/>
</dbReference>
<accession>A0ABW5BQ67</accession>
<dbReference type="CDD" id="cd00093">
    <property type="entry name" value="HTH_XRE"/>
    <property type="match status" value="1"/>
</dbReference>
<evidence type="ECO:0000256" key="1">
    <source>
        <dbReference type="ARBA" id="ARBA00023125"/>
    </source>
</evidence>
<dbReference type="InterPro" id="IPR001387">
    <property type="entry name" value="Cro/C1-type_HTH"/>
</dbReference>
<proteinExistence type="predicted"/>
<dbReference type="InterPro" id="IPR010982">
    <property type="entry name" value="Lambda_DNA-bd_dom_sf"/>
</dbReference>
<keyword evidence="1" id="KW-0238">DNA-binding</keyword>
<organism evidence="3 4">
    <name type="scientific">Metabacillus endolithicus</name>
    <dbReference type="NCBI Taxonomy" id="1535204"/>
    <lineage>
        <taxon>Bacteria</taxon>
        <taxon>Bacillati</taxon>
        <taxon>Bacillota</taxon>
        <taxon>Bacilli</taxon>
        <taxon>Bacillales</taxon>
        <taxon>Bacillaceae</taxon>
        <taxon>Metabacillus</taxon>
    </lineage>
</organism>
<dbReference type="SUPFAM" id="SSF49367">
    <property type="entry name" value="Superoxide reductase-like"/>
    <property type="match status" value="1"/>
</dbReference>
<evidence type="ECO:0000313" key="4">
    <source>
        <dbReference type="Proteomes" id="UP001597318"/>
    </source>
</evidence>
<dbReference type="EMBL" id="JBHUIK010000001">
    <property type="protein sequence ID" value="MFD2212278.1"/>
    <property type="molecule type" value="Genomic_DNA"/>
</dbReference>
<dbReference type="PROSITE" id="PS50943">
    <property type="entry name" value="HTH_CROC1"/>
    <property type="match status" value="1"/>
</dbReference>
<dbReference type="Pfam" id="PF01381">
    <property type="entry name" value="HTH_3"/>
    <property type="match status" value="1"/>
</dbReference>
<gene>
    <name evidence="3" type="ORF">ACFSKK_00970</name>
</gene>
<dbReference type="Proteomes" id="UP001597318">
    <property type="component" value="Unassembled WGS sequence"/>
</dbReference>
<dbReference type="RefSeq" id="WP_247342693.1">
    <property type="nucleotide sequence ID" value="NZ_CP095550.1"/>
</dbReference>
<dbReference type="InterPro" id="IPR036073">
    <property type="entry name" value="Desulfoferrodoxin_Fe-bd_dom_sf"/>
</dbReference>
<keyword evidence="4" id="KW-1185">Reference proteome</keyword>